<feature type="domain" description="Reverse transcriptase Ty1/copia-type" evidence="1">
    <location>
        <begin position="2"/>
        <end position="144"/>
    </location>
</feature>
<evidence type="ECO:0000259" key="1">
    <source>
        <dbReference type="Pfam" id="PF07727"/>
    </source>
</evidence>
<name>A0A1S4DPL5_TOBAC</name>
<dbReference type="Pfam" id="PF07727">
    <property type="entry name" value="RVT_2"/>
    <property type="match status" value="1"/>
</dbReference>
<evidence type="ECO:0000313" key="2">
    <source>
        <dbReference type="RefSeq" id="XP_016515079.1"/>
    </source>
</evidence>
<protein>
    <submittedName>
        <fullName evidence="2">Uncharacterized mitochondrial protein AtMg00810-like</fullName>
    </submittedName>
</protein>
<organism evidence="2">
    <name type="scientific">Nicotiana tabacum</name>
    <name type="common">Common tobacco</name>
    <dbReference type="NCBI Taxonomy" id="4097"/>
    <lineage>
        <taxon>Eukaryota</taxon>
        <taxon>Viridiplantae</taxon>
        <taxon>Streptophyta</taxon>
        <taxon>Embryophyta</taxon>
        <taxon>Tracheophyta</taxon>
        <taxon>Spermatophyta</taxon>
        <taxon>Magnoliopsida</taxon>
        <taxon>eudicotyledons</taxon>
        <taxon>Gunneridae</taxon>
        <taxon>Pentapetalae</taxon>
        <taxon>asterids</taxon>
        <taxon>lamiids</taxon>
        <taxon>Solanales</taxon>
        <taxon>Solanaceae</taxon>
        <taxon>Nicotianoideae</taxon>
        <taxon>Nicotianeae</taxon>
        <taxon>Nicotiana</taxon>
    </lineage>
</organism>
<dbReference type="STRING" id="4097.A0A1S4DPL5"/>
<dbReference type="PANTHER" id="PTHR11439">
    <property type="entry name" value="GAG-POL-RELATED RETROTRANSPOSON"/>
    <property type="match status" value="1"/>
</dbReference>
<dbReference type="PaxDb" id="4097-A0A1S4DPL5"/>
<gene>
    <name evidence="2" type="primary">LOC107831797</name>
</gene>
<dbReference type="SUPFAM" id="SSF56672">
    <property type="entry name" value="DNA/RNA polymerases"/>
    <property type="match status" value="1"/>
</dbReference>
<dbReference type="RefSeq" id="XP_016515079.1">
    <property type="nucleotide sequence ID" value="XM_016659593.1"/>
</dbReference>
<sequence>MGPPPGFKDLRQHDSVCLLKKALYDLKQATRAWFDKFSPHFLHLGFKRSKIDSSLFVMYCKRATILLLLYVDIIVTRSHIALISKIIGELGKEFAMKDLGFLHFFLGIESTYFTGGIHLNQSKYVVELLTKTSMALAKPISTPLAQKHGLQKFMDGPVDASLYRSIVSSLQYLTLTRPDIAHAVTLLLFRLYGLSDAAWEGCTMTSRSTIGYHIYLGANCISWISKKQHTVSRSSAEAEYRALD</sequence>
<dbReference type="OrthoDB" id="1303792at2759"/>
<dbReference type="PANTHER" id="PTHR11439:SF463">
    <property type="entry name" value="REVERSE TRANSCRIPTASE TY1_COPIA-TYPE DOMAIN-CONTAINING PROTEIN"/>
    <property type="match status" value="1"/>
</dbReference>
<accession>A0A1S4DPL5</accession>
<dbReference type="CDD" id="cd09272">
    <property type="entry name" value="RNase_HI_RT_Ty1"/>
    <property type="match status" value="1"/>
</dbReference>
<dbReference type="OMA" id="CISWISK"/>
<dbReference type="AlphaFoldDB" id="A0A1S4DPL5"/>
<dbReference type="KEGG" id="nta:107831797"/>
<dbReference type="InterPro" id="IPR013103">
    <property type="entry name" value="RVT_2"/>
</dbReference>
<reference evidence="2" key="1">
    <citation type="submission" date="2025-08" db="UniProtKB">
        <authorList>
            <consortium name="RefSeq"/>
        </authorList>
    </citation>
    <scope>IDENTIFICATION</scope>
</reference>
<proteinExistence type="predicted"/>
<dbReference type="InterPro" id="IPR043502">
    <property type="entry name" value="DNA/RNA_pol_sf"/>
</dbReference>